<dbReference type="EMBL" id="LXQA010026155">
    <property type="protein sequence ID" value="MCH93957.1"/>
    <property type="molecule type" value="Genomic_DNA"/>
</dbReference>
<dbReference type="PANTHER" id="PTHR33566:SF1">
    <property type="entry name" value="EN_SPM-LIKE TRANSPOSON-RELATED"/>
    <property type="match status" value="1"/>
</dbReference>
<evidence type="ECO:0000313" key="2">
    <source>
        <dbReference type="Proteomes" id="UP000265520"/>
    </source>
</evidence>
<reference evidence="1 2" key="1">
    <citation type="journal article" date="2018" name="Front. Plant Sci.">
        <title>Red Clover (Trifolium pratense) and Zigzag Clover (T. medium) - A Picture of Genomic Similarities and Differences.</title>
        <authorList>
            <person name="Dluhosova J."/>
            <person name="Istvanek J."/>
            <person name="Nedelnik J."/>
            <person name="Repkova J."/>
        </authorList>
    </citation>
    <scope>NUCLEOTIDE SEQUENCE [LARGE SCALE GENOMIC DNA]</scope>
    <source>
        <strain evidence="2">cv. 10/8</strain>
        <tissue evidence="1">Leaf</tissue>
    </source>
</reference>
<evidence type="ECO:0000313" key="1">
    <source>
        <dbReference type="EMBL" id="MCH93957.1"/>
    </source>
</evidence>
<protein>
    <submittedName>
        <fullName evidence="1">Putative gamma-irradiation and mitomycin C induced protein</fullName>
    </submittedName>
</protein>
<organism evidence="1 2">
    <name type="scientific">Trifolium medium</name>
    <dbReference type="NCBI Taxonomy" id="97028"/>
    <lineage>
        <taxon>Eukaryota</taxon>
        <taxon>Viridiplantae</taxon>
        <taxon>Streptophyta</taxon>
        <taxon>Embryophyta</taxon>
        <taxon>Tracheophyta</taxon>
        <taxon>Spermatophyta</taxon>
        <taxon>Magnoliopsida</taxon>
        <taxon>eudicotyledons</taxon>
        <taxon>Gunneridae</taxon>
        <taxon>Pentapetalae</taxon>
        <taxon>rosids</taxon>
        <taxon>fabids</taxon>
        <taxon>Fabales</taxon>
        <taxon>Fabaceae</taxon>
        <taxon>Papilionoideae</taxon>
        <taxon>50 kb inversion clade</taxon>
        <taxon>NPAAA clade</taxon>
        <taxon>Hologalegina</taxon>
        <taxon>IRL clade</taxon>
        <taxon>Trifolieae</taxon>
        <taxon>Trifolium</taxon>
    </lineage>
</organism>
<dbReference type="PANTHER" id="PTHR33566">
    <property type="entry name" value="EN/SPM-LIKE TRANSPOSON-RELATED"/>
    <property type="match status" value="1"/>
</dbReference>
<proteinExistence type="predicted"/>
<accession>A0A392N2B3</accession>
<keyword evidence="2" id="KW-1185">Reference proteome</keyword>
<name>A0A392N2B3_9FABA</name>
<comment type="caution">
    <text evidence="1">The sequence shown here is derived from an EMBL/GenBank/DDBJ whole genome shotgun (WGS) entry which is preliminary data.</text>
</comment>
<feature type="non-terminal residue" evidence="1">
    <location>
        <position position="244"/>
    </location>
</feature>
<sequence length="244" mass="27100">MLMLRGSLSQLGNIDSLFTDTKEEMTTKIKNMENTATSVLCNVSNQQTRFSKDIIGVVALLGSVQSPELSRMLAEYLGEDKMLGVICRSLDTAISLEKYKQNGEIDYVHALHAEAAGLGKAISKRFLVMCFELISPYKHLLQKNDSQRKLAFPDPKLPNGRRPAGFMGYAVNMIELDTHHLQTRTKSGYGLRETVLFSLFKKLHVYETRENMMAALCSLDIEDGAVSLDGGIIREKGTLSLGYG</sequence>
<dbReference type="AlphaFoldDB" id="A0A392N2B3"/>
<dbReference type="Proteomes" id="UP000265520">
    <property type="component" value="Unassembled WGS sequence"/>
</dbReference>